<dbReference type="SUPFAM" id="SSF51445">
    <property type="entry name" value="(Trans)glycosidases"/>
    <property type="match status" value="1"/>
</dbReference>
<reference evidence="11 12" key="1">
    <citation type="submission" date="2018-11" db="EMBL/GenBank/DDBJ databases">
        <title>Complete Genome Sequence of Vbrio mediterranei 117-T6: a Potential Pathogen Bacteria Isolated from the Conchocelis of Pyropia.</title>
        <authorList>
            <person name="Liu Q."/>
        </authorList>
    </citation>
    <scope>NUCLEOTIDE SEQUENCE [LARGE SCALE GENOMIC DNA]</scope>
    <source>
        <strain evidence="11 12">117-T6</strain>
    </source>
</reference>
<evidence type="ECO:0000313" key="12">
    <source>
        <dbReference type="Proteomes" id="UP000279760"/>
    </source>
</evidence>
<organism evidence="11 12">
    <name type="scientific">Vibrio mediterranei</name>
    <dbReference type="NCBI Taxonomy" id="689"/>
    <lineage>
        <taxon>Bacteria</taxon>
        <taxon>Pseudomonadati</taxon>
        <taxon>Pseudomonadota</taxon>
        <taxon>Gammaproteobacteria</taxon>
        <taxon>Vibrionales</taxon>
        <taxon>Vibrionaceae</taxon>
        <taxon>Vibrio</taxon>
    </lineage>
</organism>
<dbReference type="GO" id="GO:0004563">
    <property type="term" value="F:beta-N-acetylhexosaminidase activity"/>
    <property type="evidence" value="ECO:0007669"/>
    <property type="project" value="UniProtKB-EC"/>
</dbReference>
<dbReference type="InterPro" id="IPR015883">
    <property type="entry name" value="Glyco_hydro_20_cat"/>
</dbReference>
<evidence type="ECO:0000256" key="3">
    <source>
        <dbReference type="ARBA" id="ARBA00012663"/>
    </source>
</evidence>
<dbReference type="PANTHER" id="PTHR22600">
    <property type="entry name" value="BETA-HEXOSAMINIDASE"/>
    <property type="match status" value="1"/>
</dbReference>
<evidence type="ECO:0000259" key="10">
    <source>
        <dbReference type="Pfam" id="PF02838"/>
    </source>
</evidence>
<dbReference type="InterPro" id="IPR015882">
    <property type="entry name" value="HEX_bac_N"/>
</dbReference>
<dbReference type="PRINTS" id="PR00738">
    <property type="entry name" value="GLHYDRLASE20"/>
</dbReference>
<dbReference type="InterPro" id="IPR017853">
    <property type="entry name" value="GH"/>
</dbReference>
<feature type="active site" description="Proton donor" evidence="8">
    <location>
        <position position="432"/>
    </location>
</feature>
<accession>A0A3G4VD22</accession>
<dbReference type="Proteomes" id="UP000279760">
    <property type="component" value="Chromosome 1"/>
</dbReference>
<comment type="similarity">
    <text evidence="2">Belongs to the glycosyl hydrolase 20 family.</text>
</comment>
<dbReference type="EMBL" id="CP033577">
    <property type="protein sequence ID" value="AYV21818.1"/>
    <property type="molecule type" value="Genomic_DNA"/>
</dbReference>
<dbReference type="RefSeq" id="WP_124940600.1">
    <property type="nucleotide sequence ID" value="NZ_CP033577.1"/>
</dbReference>
<protein>
    <recommendedName>
        <fullName evidence="3">beta-N-acetylhexosaminidase</fullName>
        <ecNumber evidence="3">3.2.1.52</ecNumber>
    </recommendedName>
    <alternativeName>
        <fullName evidence="6">Beta-N-acetylhexosaminidase</fullName>
    </alternativeName>
    <alternativeName>
        <fullName evidence="7">N-acetyl-beta-glucosaminidase</fullName>
    </alternativeName>
</protein>
<dbReference type="Gene3D" id="3.20.20.80">
    <property type="entry name" value="Glycosidases"/>
    <property type="match status" value="1"/>
</dbReference>
<proteinExistence type="inferred from homology"/>
<evidence type="ECO:0000313" key="11">
    <source>
        <dbReference type="EMBL" id="AYV21818.1"/>
    </source>
</evidence>
<evidence type="ECO:0000259" key="9">
    <source>
        <dbReference type="Pfam" id="PF00728"/>
    </source>
</evidence>
<feature type="domain" description="Glycoside hydrolase family 20 catalytic" evidence="9">
    <location>
        <begin position="257"/>
        <end position="604"/>
    </location>
</feature>
<evidence type="ECO:0000256" key="6">
    <source>
        <dbReference type="ARBA" id="ARBA00030512"/>
    </source>
</evidence>
<keyword evidence="4" id="KW-0378">Hydrolase</keyword>
<dbReference type="GO" id="GO:0016020">
    <property type="term" value="C:membrane"/>
    <property type="evidence" value="ECO:0007669"/>
    <property type="project" value="TreeGrafter"/>
</dbReference>
<evidence type="ECO:0000256" key="8">
    <source>
        <dbReference type="PIRSR" id="PIRSR625705-1"/>
    </source>
</evidence>
<dbReference type="PANTHER" id="PTHR22600:SF57">
    <property type="entry name" value="BETA-N-ACETYLHEXOSAMINIDASE"/>
    <property type="match status" value="1"/>
</dbReference>
<dbReference type="Pfam" id="PF00728">
    <property type="entry name" value="Glyco_hydro_20"/>
    <property type="match status" value="1"/>
</dbReference>
<dbReference type="EC" id="3.2.1.52" evidence="3"/>
<dbReference type="Gene3D" id="3.30.379.10">
    <property type="entry name" value="Chitobiase/beta-hexosaminidase domain 2-like"/>
    <property type="match status" value="1"/>
</dbReference>
<sequence>MDFRIDLAVIEILPKGSRFGLTLHNLSEKSVANWQLNFAFDRHIEKTSLSHGTLKQVGSLCSLSINNTPLYANNHCYVEFAISTSPFKLLSDGIKEAYLTTDSGTQCTVSVSPIVLKEAIDQPTEVPSVKAARHKLIPEPMSANFNNGVYELTRYSQITVDNTEFQSAANWLAEEVTRLFSIESKSIGQQDIHFRHSPVLDSEEYKLIVNDNGVVIESTSQSGFIYGAATLIQLMDFDAARHTLYIPFCQIHDKPRFAYRGMMIDSARSFQSVEDIKRLINLFAHYKLNTFHWHLTDDEGWRVEIKALPELTEIGAWRGPSETLEAQFHHINQRYGGFYSQEEIRDVVAFAAQRGIQVIPEIDIPGHCRAAIKSLPHMLVDPDDRSIYRSVQHYNDNTLSPGIDGTYRFLDIVLEEISELFPAPYVHIGADEVPVGVWEKSPSCQALMETHGYSSSKELQGHLLRYAEDKLKSLGKRMLGWEEAHFGHKVSKDTVIYSWLSEEAAINCAKLGYDVVLQPGQTTYLDMAQDHCPTEPGVDWANVITLEQAYLYEPLSELSSDDPIKKRILGMQAALWTEIVSHQQRLDYMIFPRLLALAETAWCPENRKNYSAFLARLKAHLSLLQRQGVQYRDPWTQIEETENAHLQTNNNNNDRI</sequence>
<dbReference type="InterPro" id="IPR029018">
    <property type="entry name" value="Hex-like_dom2"/>
</dbReference>
<evidence type="ECO:0000256" key="1">
    <source>
        <dbReference type="ARBA" id="ARBA00001231"/>
    </source>
</evidence>
<dbReference type="Pfam" id="PF02838">
    <property type="entry name" value="Glyco_hydro_20b"/>
    <property type="match status" value="1"/>
</dbReference>
<comment type="catalytic activity">
    <reaction evidence="1">
        <text>Hydrolysis of terminal non-reducing N-acetyl-D-hexosamine residues in N-acetyl-beta-D-hexosaminides.</text>
        <dbReference type="EC" id="3.2.1.52"/>
    </reaction>
</comment>
<feature type="domain" description="Beta-hexosaminidase bacterial type N-terminal" evidence="10">
    <location>
        <begin position="134"/>
        <end position="253"/>
    </location>
</feature>
<dbReference type="AlphaFoldDB" id="A0A3G4VD22"/>
<keyword evidence="5" id="KW-0326">Glycosidase</keyword>
<gene>
    <name evidence="11" type="ORF">ECB94_11410</name>
</gene>
<dbReference type="SUPFAM" id="SSF55545">
    <property type="entry name" value="beta-N-acetylhexosaminidase-like domain"/>
    <property type="match status" value="1"/>
</dbReference>
<dbReference type="CDD" id="cd06563">
    <property type="entry name" value="GH20_chitobiase-like"/>
    <property type="match status" value="1"/>
</dbReference>
<dbReference type="InterPro" id="IPR025705">
    <property type="entry name" value="Beta_hexosaminidase_sua/sub"/>
</dbReference>
<dbReference type="GO" id="GO:0005975">
    <property type="term" value="P:carbohydrate metabolic process"/>
    <property type="evidence" value="ECO:0007669"/>
    <property type="project" value="InterPro"/>
</dbReference>
<evidence type="ECO:0000256" key="2">
    <source>
        <dbReference type="ARBA" id="ARBA00006285"/>
    </source>
</evidence>
<name>A0A3G4VD22_9VIBR</name>
<evidence type="ECO:0000256" key="5">
    <source>
        <dbReference type="ARBA" id="ARBA00023295"/>
    </source>
</evidence>
<evidence type="ECO:0000256" key="4">
    <source>
        <dbReference type="ARBA" id="ARBA00022801"/>
    </source>
</evidence>
<evidence type="ECO:0000256" key="7">
    <source>
        <dbReference type="ARBA" id="ARBA00033000"/>
    </source>
</evidence>
<dbReference type="GO" id="GO:0030203">
    <property type="term" value="P:glycosaminoglycan metabolic process"/>
    <property type="evidence" value="ECO:0007669"/>
    <property type="project" value="TreeGrafter"/>
</dbReference>